<evidence type="ECO:0000313" key="2">
    <source>
        <dbReference type="EMBL" id="CUX03719.1"/>
    </source>
</evidence>
<feature type="region of interest" description="Disordered" evidence="1">
    <location>
        <begin position="20"/>
        <end position="42"/>
    </location>
</feature>
<gene>
    <name evidence="2" type="ORF">AGR2A_pb20046</name>
</gene>
<keyword evidence="3" id="KW-1185">Reference proteome</keyword>
<sequence length="91" mass="9491">MPLPVSAPSPAQAGAVSRIDGQAMPNTPAPSDFQMNASPSRKPRSLFRVTYRDGATVTTTAASSVQAGAQAERLRPGAIKSIKFLKKVSHG</sequence>
<evidence type="ECO:0000256" key="1">
    <source>
        <dbReference type="SAM" id="MobiDB-lite"/>
    </source>
</evidence>
<accession>A0A9W5B8C6</accession>
<organism evidence="2 3">
    <name type="scientific">Agrobacterium genomosp. 2 str. CFBP 5494</name>
    <dbReference type="NCBI Taxonomy" id="1183436"/>
    <lineage>
        <taxon>Bacteria</taxon>
        <taxon>Pseudomonadati</taxon>
        <taxon>Pseudomonadota</taxon>
        <taxon>Alphaproteobacteria</taxon>
        <taxon>Hyphomicrobiales</taxon>
        <taxon>Rhizobiaceae</taxon>
        <taxon>Rhizobium/Agrobacterium group</taxon>
        <taxon>Agrobacterium</taxon>
        <taxon>Agrobacterium tumefaciens complex</taxon>
    </lineage>
</organism>
<name>A0A9W5B8C6_9HYPH</name>
<reference evidence="2 3" key="1">
    <citation type="submission" date="2016-01" db="EMBL/GenBank/DDBJ databases">
        <authorList>
            <person name="Regsiter A."/>
            <person name="william w."/>
        </authorList>
    </citation>
    <scope>NUCLEOTIDE SEQUENCE [LARGE SCALE GENOMIC DNA]</scope>
    <source>
        <strain evidence="2 3">CFBP 5494</strain>
    </source>
</reference>
<dbReference type="AlphaFoldDB" id="A0A9W5B8C6"/>
<protein>
    <submittedName>
        <fullName evidence="2">Uncharacterized protein</fullName>
    </submittedName>
</protein>
<comment type="caution">
    <text evidence="2">The sequence shown here is derived from an EMBL/GenBank/DDBJ whole genome shotgun (WGS) entry which is preliminary data.</text>
</comment>
<dbReference type="EMBL" id="FBVY01000048">
    <property type="protein sequence ID" value="CUX03719.1"/>
    <property type="molecule type" value="Genomic_DNA"/>
</dbReference>
<evidence type="ECO:0000313" key="3">
    <source>
        <dbReference type="Proteomes" id="UP000191933"/>
    </source>
</evidence>
<dbReference type="Proteomes" id="UP000191933">
    <property type="component" value="Unassembled WGS sequence"/>
</dbReference>
<proteinExistence type="predicted"/>